<dbReference type="RefSeq" id="WP_395417605.1">
    <property type="nucleotide sequence ID" value="NZ_JBIPKE010000017.1"/>
</dbReference>
<protein>
    <submittedName>
        <fullName evidence="1">Uncharacterized protein</fullName>
    </submittedName>
</protein>
<comment type="caution">
    <text evidence="1">The sequence shown here is derived from an EMBL/GenBank/DDBJ whole genome shotgun (WGS) entry which is preliminary data.</text>
</comment>
<organism evidence="1 2">
    <name type="scientific">Marinoscillum luteum</name>
    <dbReference type="NCBI Taxonomy" id="861051"/>
    <lineage>
        <taxon>Bacteria</taxon>
        <taxon>Pseudomonadati</taxon>
        <taxon>Bacteroidota</taxon>
        <taxon>Cytophagia</taxon>
        <taxon>Cytophagales</taxon>
        <taxon>Reichenbachiellaceae</taxon>
        <taxon>Marinoscillum</taxon>
    </lineage>
</organism>
<keyword evidence="2" id="KW-1185">Reference proteome</keyword>
<reference evidence="1 2" key="1">
    <citation type="journal article" date="2013" name="Int. J. Syst. Evol. Microbiol.">
        <title>Marinoscillum luteum sp. nov., isolated from marine sediment.</title>
        <authorList>
            <person name="Cha I.T."/>
            <person name="Park S.J."/>
            <person name="Kim S.J."/>
            <person name="Kim J.G."/>
            <person name="Jung M.Y."/>
            <person name="Shin K.S."/>
            <person name="Kwon K.K."/>
            <person name="Yang S.H."/>
            <person name="Seo Y.S."/>
            <person name="Rhee S.K."/>
        </authorList>
    </citation>
    <scope>NUCLEOTIDE SEQUENCE [LARGE SCALE GENOMIC DNA]</scope>
    <source>
        <strain evidence="1 2">KCTC 23939</strain>
    </source>
</reference>
<evidence type="ECO:0000313" key="1">
    <source>
        <dbReference type="EMBL" id="MFH6984212.1"/>
    </source>
</evidence>
<dbReference type="EMBL" id="JBIPKE010000017">
    <property type="protein sequence ID" value="MFH6984212.1"/>
    <property type="molecule type" value="Genomic_DNA"/>
</dbReference>
<accession>A0ABW7N9A3</accession>
<dbReference type="PROSITE" id="PS51257">
    <property type="entry name" value="PROKAR_LIPOPROTEIN"/>
    <property type="match status" value="1"/>
</dbReference>
<name>A0ABW7N9A3_9BACT</name>
<sequence length="169" mass="19317">MYRLTILILWLGLGSCDLGLDSPNDVSGDYYNSDLMISFRDSSGQDLLDPDTRGYYDTAQMSLFYEVDGELEEVYLENNDLPKQFTLLENVPQNEEPFRLYVSADLRLTSGNAMTYLQLSPADMDTIVCEYEAGSGKNENYSYIINVWYNGEHVFPINDSDIAYFTIEK</sequence>
<gene>
    <name evidence="1" type="ORF">ACHKAR_12225</name>
</gene>
<evidence type="ECO:0000313" key="2">
    <source>
        <dbReference type="Proteomes" id="UP001610063"/>
    </source>
</evidence>
<proteinExistence type="predicted"/>
<dbReference type="Proteomes" id="UP001610063">
    <property type="component" value="Unassembled WGS sequence"/>
</dbReference>